<dbReference type="Gene3D" id="1.20.1260.10">
    <property type="match status" value="1"/>
</dbReference>
<dbReference type="InterPro" id="IPR021617">
    <property type="entry name" value="DUF3231"/>
</dbReference>
<reference evidence="1 2" key="1">
    <citation type="submission" date="2023-07" db="EMBL/GenBank/DDBJ databases">
        <title>Genomic Encyclopedia of Type Strains, Phase IV (KMG-IV): sequencing the most valuable type-strain genomes for metagenomic binning, comparative biology and taxonomic classification.</title>
        <authorList>
            <person name="Goeker M."/>
        </authorList>
    </citation>
    <scope>NUCLEOTIDE SEQUENCE [LARGE SCALE GENOMIC DNA]</scope>
    <source>
        <strain evidence="1 2">DSM 9768</strain>
    </source>
</reference>
<dbReference type="RefSeq" id="WP_307320442.1">
    <property type="nucleotide sequence ID" value="NZ_JAUSUG010000001.1"/>
</dbReference>
<comment type="caution">
    <text evidence="1">The sequence shown here is derived from an EMBL/GenBank/DDBJ whole genome shotgun (WGS) entry which is preliminary data.</text>
</comment>
<keyword evidence="2" id="KW-1185">Reference proteome</keyword>
<name>A0ABT9ZNB4_9BACI</name>
<protein>
    <recommendedName>
        <fullName evidence="3">DUF3231 family protein</fullName>
    </recommendedName>
</protein>
<organism evidence="1 2">
    <name type="scientific">Evansella vedderi</name>
    <dbReference type="NCBI Taxonomy" id="38282"/>
    <lineage>
        <taxon>Bacteria</taxon>
        <taxon>Bacillati</taxon>
        <taxon>Bacillota</taxon>
        <taxon>Bacilli</taxon>
        <taxon>Bacillales</taxon>
        <taxon>Bacillaceae</taxon>
        <taxon>Evansella</taxon>
    </lineage>
</organism>
<gene>
    <name evidence="1" type="ORF">J2S74_000092</name>
</gene>
<accession>A0ABT9ZNB4</accession>
<dbReference type="EMBL" id="JAUSUG010000001">
    <property type="protein sequence ID" value="MDQ0252720.1"/>
    <property type="molecule type" value="Genomic_DNA"/>
</dbReference>
<evidence type="ECO:0008006" key="3">
    <source>
        <dbReference type="Google" id="ProtNLM"/>
    </source>
</evidence>
<dbReference type="InterPro" id="IPR012347">
    <property type="entry name" value="Ferritin-like"/>
</dbReference>
<dbReference type="Proteomes" id="UP001230005">
    <property type="component" value="Unassembled WGS sequence"/>
</dbReference>
<sequence length="184" mass="20289">MTSPIEAITNVLKTFVDEEPKPALHVGEVMDLWATMTAFHEAQALYQIGLNMTVDTDLKHALEKALQGSTADTQRILTFMKDEGIPIPTSQGEKTKSNPNEVPEGVRLTDEEIANLISVKVASSITFCAQAMSQTIRSDVGILFIQMMVNLMNYAASLKSLMKSRGWLKEPPRYHPPGSPSNNK</sequence>
<proteinExistence type="predicted"/>
<evidence type="ECO:0000313" key="1">
    <source>
        <dbReference type="EMBL" id="MDQ0252720.1"/>
    </source>
</evidence>
<dbReference type="Pfam" id="PF11553">
    <property type="entry name" value="DUF3231"/>
    <property type="match status" value="1"/>
</dbReference>
<evidence type="ECO:0000313" key="2">
    <source>
        <dbReference type="Proteomes" id="UP001230005"/>
    </source>
</evidence>